<evidence type="ECO:0000313" key="2">
    <source>
        <dbReference type="EMBL" id="QHU07380.1"/>
    </source>
</evidence>
<sequence length="120" mass="13993">MKANKGWVFDDRMFFITIICILGISIIFNIIYTYATKFKKVITVEEKYTYGSSNKKGSQSISDTENNVYILKDNLWLLHFTSVEVFNKLDVKSTYEIEGYGLRIPFLGYFPNIYKAKKIS</sequence>
<dbReference type="AlphaFoldDB" id="A0A6C0JRR0"/>
<reference evidence="2" key="1">
    <citation type="journal article" date="2020" name="Nature">
        <title>Giant virus diversity and host interactions through global metagenomics.</title>
        <authorList>
            <person name="Schulz F."/>
            <person name="Roux S."/>
            <person name="Paez-Espino D."/>
            <person name="Jungbluth S."/>
            <person name="Walsh D.A."/>
            <person name="Denef V.J."/>
            <person name="McMahon K.D."/>
            <person name="Konstantinidis K.T."/>
            <person name="Eloe-Fadrosh E.A."/>
            <person name="Kyrpides N.C."/>
            <person name="Woyke T."/>
        </authorList>
    </citation>
    <scope>NUCLEOTIDE SEQUENCE</scope>
    <source>
        <strain evidence="2">GVMAG-S-1040241-154</strain>
    </source>
</reference>
<protein>
    <submittedName>
        <fullName evidence="2">Uncharacterized protein</fullName>
    </submittedName>
</protein>
<dbReference type="EMBL" id="MN740684">
    <property type="protein sequence ID" value="QHU07380.1"/>
    <property type="molecule type" value="Genomic_DNA"/>
</dbReference>
<keyword evidence="1" id="KW-0472">Membrane</keyword>
<organism evidence="2">
    <name type="scientific">viral metagenome</name>
    <dbReference type="NCBI Taxonomy" id="1070528"/>
    <lineage>
        <taxon>unclassified sequences</taxon>
        <taxon>metagenomes</taxon>
        <taxon>organismal metagenomes</taxon>
    </lineage>
</organism>
<keyword evidence="1" id="KW-0812">Transmembrane</keyword>
<accession>A0A6C0JRR0</accession>
<evidence type="ECO:0000256" key="1">
    <source>
        <dbReference type="SAM" id="Phobius"/>
    </source>
</evidence>
<keyword evidence="1" id="KW-1133">Transmembrane helix</keyword>
<proteinExistence type="predicted"/>
<feature type="transmembrane region" description="Helical" evidence="1">
    <location>
        <begin position="12"/>
        <end position="32"/>
    </location>
</feature>
<name>A0A6C0JRR0_9ZZZZ</name>